<feature type="region of interest" description="Disordered" evidence="1">
    <location>
        <begin position="67"/>
        <end position="87"/>
    </location>
</feature>
<proteinExistence type="predicted"/>
<organism evidence="2 3">
    <name type="scientific">Tanacetum coccineum</name>
    <dbReference type="NCBI Taxonomy" id="301880"/>
    <lineage>
        <taxon>Eukaryota</taxon>
        <taxon>Viridiplantae</taxon>
        <taxon>Streptophyta</taxon>
        <taxon>Embryophyta</taxon>
        <taxon>Tracheophyta</taxon>
        <taxon>Spermatophyta</taxon>
        <taxon>Magnoliopsida</taxon>
        <taxon>eudicotyledons</taxon>
        <taxon>Gunneridae</taxon>
        <taxon>Pentapetalae</taxon>
        <taxon>asterids</taxon>
        <taxon>campanulids</taxon>
        <taxon>Asterales</taxon>
        <taxon>Asteraceae</taxon>
        <taxon>Asteroideae</taxon>
        <taxon>Anthemideae</taxon>
        <taxon>Anthemidinae</taxon>
        <taxon>Tanacetum</taxon>
    </lineage>
</organism>
<dbReference type="Proteomes" id="UP001151760">
    <property type="component" value="Unassembled WGS sequence"/>
</dbReference>
<gene>
    <name evidence="2" type="ORF">Tco_0627954</name>
</gene>
<name>A0ABQ4WNX4_9ASTR</name>
<protein>
    <submittedName>
        <fullName evidence="2">Uncharacterized protein</fullName>
    </submittedName>
</protein>
<evidence type="ECO:0000313" key="3">
    <source>
        <dbReference type="Proteomes" id="UP001151760"/>
    </source>
</evidence>
<comment type="caution">
    <text evidence="2">The sequence shown here is derived from an EMBL/GenBank/DDBJ whole genome shotgun (WGS) entry which is preliminary data.</text>
</comment>
<reference evidence="2" key="2">
    <citation type="submission" date="2022-01" db="EMBL/GenBank/DDBJ databases">
        <authorList>
            <person name="Yamashiro T."/>
            <person name="Shiraishi A."/>
            <person name="Satake H."/>
            <person name="Nakayama K."/>
        </authorList>
    </citation>
    <scope>NUCLEOTIDE SEQUENCE</scope>
</reference>
<evidence type="ECO:0000313" key="2">
    <source>
        <dbReference type="EMBL" id="GJS54592.1"/>
    </source>
</evidence>
<keyword evidence="3" id="KW-1185">Reference proteome</keyword>
<accession>A0ABQ4WNX4</accession>
<sequence length="101" mass="10938">MTYTTRLLTTRPACRPSLAICLSSLGESLPSVPDTYEYPATVAVSDVHGAKTRMHIPAHGGFKAQNGLPDSILSHEPKPLGKHRSLPLQSVWSPDELSYPS</sequence>
<reference evidence="2" key="1">
    <citation type="journal article" date="2022" name="Int. J. Mol. Sci.">
        <title>Draft Genome of Tanacetum Coccineum: Genomic Comparison of Closely Related Tanacetum-Family Plants.</title>
        <authorList>
            <person name="Yamashiro T."/>
            <person name="Shiraishi A."/>
            <person name="Nakayama K."/>
            <person name="Satake H."/>
        </authorList>
    </citation>
    <scope>NUCLEOTIDE SEQUENCE</scope>
</reference>
<evidence type="ECO:0000256" key="1">
    <source>
        <dbReference type="SAM" id="MobiDB-lite"/>
    </source>
</evidence>
<dbReference type="EMBL" id="BQNB010008810">
    <property type="protein sequence ID" value="GJS54592.1"/>
    <property type="molecule type" value="Genomic_DNA"/>
</dbReference>